<protein>
    <recommendedName>
        <fullName evidence="5">DUF4190 domain-containing protein</fullName>
    </recommendedName>
</protein>
<dbReference type="EMBL" id="BAAALN010000006">
    <property type="protein sequence ID" value="GAA1239109.1"/>
    <property type="molecule type" value="Genomic_DNA"/>
</dbReference>
<sequence>MNMNPQHPGTPYAAPASRSYPPTSQPTGEDAQPLSTTGGLATLAGAALLTFAGGMAVLIGYLMIGGFGAFIGIFGAIFGFVWLAGVHGGKVFPREGFPTKSLGGLAAASVVLLGLAALMS</sequence>
<proteinExistence type="predicted"/>
<keyword evidence="2" id="KW-0472">Membrane</keyword>
<organism evidence="3 4">
    <name type="scientific">Prauserella halophila</name>
    <dbReference type="NCBI Taxonomy" id="185641"/>
    <lineage>
        <taxon>Bacteria</taxon>
        <taxon>Bacillati</taxon>
        <taxon>Actinomycetota</taxon>
        <taxon>Actinomycetes</taxon>
        <taxon>Pseudonocardiales</taxon>
        <taxon>Pseudonocardiaceae</taxon>
        <taxon>Prauserella</taxon>
    </lineage>
</organism>
<comment type="caution">
    <text evidence="3">The sequence shown here is derived from an EMBL/GenBank/DDBJ whole genome shotgun (WGS) entry which is preliminary data.</text>
</comment>
<dbReference type="Proteomes" id="UP001500653">
    <property type="component" value="Unassembled WGS sequence"/>
</dbReference>
<gene>
    <name evidence="3" type="ORF">GCM10009676_24650</name>
</gene>
<feature type="region of interest" description="Disordered" evidence="1">
    <location>
        <begin position="1"/>
        <end position="35"/>
    </location>
</feature>
<feature type="compositionally biased region" description="Low complexity" evidence="1">
    <location>
        <begin position="10"/>
        <end position="22"/>
    </location>
</feature>
<keyword evidence="2" id="KW-0812">Transmembrane</keyword>
<evidence type="ECO:0000256" key="1">
    <source>
        <dbReference type="SAM" id="MobiDB-lite"/>
    </source>
</evidence>
<feature type="transmembrane region" description="Helical" evidence="2">
    <location>
        <begin position="101"/>
        <end position="119"/>
    </location>
</feature>
<feature type="transmembrane region" description="Helical" evidence="2">
    <location>
        <begin position="69"/>
        <end position="89"/>
    </location>
</feature>
<keyword evidence="4" id="KW-1185">Reference proteome</keyword>
<evidence type="ECO:0000313" key="3">
    <source>
        <dbReference type="EMBL" id="GAA1239109.1"/>
    </source>
</evidence>
<reference evidence="3 4" key="1">
    <citation type="journal article" date="2019" name="Int. J. Syst. Evol. Microbiol.">
        <title>The Global Catalogue of Microorganisms (GCM) 10K type strain sequencing project: providing services to taxonomists for standard genome sequencing and annotation.</title>
        <authorList>
            <consortium name="The Broad Institute Genomics Platform"/>
            <consortium name="The Broad Institute Genome Sequencing Center for Infectious Disease"/>
            <person name="Wu L."/>
            <person name="Ma J."/>
        </authorList>
    </citation>
    <scope>NUCLEOTIDE SEQUENCE [LARGE SCALE GENOMIC DNA]</scope>
    <source>
        <strain evidence="3 4">JCM 13023</strain>
    </source>
</reference>
<accession>A0ABN1W7N7</accession>
<name>A0ABN1W7N7_9PSEU</name>
<evidence type="ECO:0000313" key="4">
    <source>
        <dbReference type="Proteomes" id="UP001500653"/>
    </source>
</evidence>
<keyword evidence="2" id="KW-1133">Transmembrane helix</keyword>
<feature type="transmembrane region" description="Helical" evidence="2">
    <location>
        <begin position="40"/>
        <end position="62"/>
    </location>
</feature>
<evidence type="ECO:0008006" key="5">
    <source>
        <dbReference type="Google" id="ProtNLM"/>
    </source>
</evidence>
<evidence type="ECO:0000256" key="2">
    <source>
        <dbReference type="SAM" id="Phobius"/>
    </source>
</evidence>